<evidence type="ECO:0000256" key="5">
    <source>
        <dbReference type="ARBA" id="ARBA00022737"/>
    </source>
</evidence>
<dbReference type="SUPFAM" id="SSF54236">
    <property type="entry name" value="Ubiquitin-like"/>
    <property type="match status" value="1"/>
</dbReference>
<dbReference type="SMART" id="SM01052">
    <property type="entry name" value="CAP_GLY"/>
    <property type="match status" value="1"/>
</dbReference>
<comment type="caution">
    <text evidence="8">The sequence shown here is derived from an EMBL/GenBank/DDBJ whole genome shotgun (WGS) entry which is preliminary data.</text>
</comment>
<comment type="similarity">
    <text evidence="2">Belongs to the TBCE family.</text>
</comment>
<gene>
    <name evidence="8" type="ORF">POJ06DRAFT_214543</name>
</gene>
<keyword evidence="9" id="KW-1185">Reference proteome</keyword>
<reference evidence="8" key="1">
    <citation type="submission" date="2023-03" db="EMBL/GenBank/DDBJ databases">
        <title>Near-Complete genome sequence of Lipomyces tetrasporous NRRL Y-64009, an oleaginous yeast capable of growing on lignocellulosic hydrolysates.</title>
        <authorList>
            <consortium name="Lawrence Berkeley National Laboratory"/>
            <person name="Jagtap S.S."/>
            <person name="Liu J.-J."/>
            <person name="Walukiewicz H.E."/>
            <person name="Pangilinan J."/>
            <person name="Lipzen A."/>
            <person name="Ahrendt S."/>
            <person name="Koriabine M."/>
            <person name="Cobaugh K."/>
            <person name="Salamov A."/>
            <person name="Yoshinaga Y."/>
            <person name="Ng V."/>
            <person name="Daum C."/>
            <person name="Grigoriev I.V."/>
            <person name="Slininger P.J."/>
            <person name="Dien B.S."/>
            <person name="Jin Y.-S."/>
            <person name="Rao C.V."/>
        </authorList>
    </citation>
    <scope>NUCLEOTIDE SEQUENCE</scope>
    <source>
        <strain evidence="8">NRRL Y-64009</strain>
    </source>
</reference>
<dbReference type="SUPFAM" id="SSF74924">
    <property type="entry name" value="Cap-Gly domain"/>
    <property type="match status" value="1"/>
</dbReference>
<dbReference type="EMBL" id="JARPMG010000010">
    <property type="protein sequence ID" value="KAJ8097966.1"/>
    <property type="molecule type" value="Genomic_DNA"/>
</dbReference>
<dbReference type="RefSeq" id="XP_056041416.1">
    <property type="nucleotide sequence ID" value="XM_056185499.1"/>
</dbReference>
<dbReference type="Proteomes" id="UP001217417">
    <property type="component" value="Unassembled WGS sequence"/>
</dbReference>
<dbReference type="GO" id="GO:0005737">
    <property type="term" value="C:cytoplasm"/>
    <property type="evidence" value="ECO:0007669"/>
    <property type="project" value="UniProtKB-SubCell"/>
</dbReference>
<sequence>MDSIPTRISLESHLGTLRYRGPLPVWPNTIALGIEWDEQTRGKHSGCYNGVEYFKTSVPNSATFVKATRKFDEKRSFLDSLKGRYAPDEVDELEKIDITFGSKVAERVGFDKIRKLQAQLDKLSLVALDRQCIAYSSGGLSSLCPSVEDLDLSCNLFECLVDIAKITVQLPRLRLLRLNGNRIISWELPGEYEHAFENIQAVSLVSTLIPLEYVSRLPIWFPAVRECSLAGNYLSSALISFSATWKSLESLDLSFNEFKTIPSFKFPDDATLAITSLNMSHNSISEIQSTLWTQHQSTLRALDLRHNNLKSWRDVDALASQLTTLTDVRVQWNPFMDGLAEDEVQLAVIARWAGLTALNGMKINEKERMNAEIYFMGKVAKRQVAEFDLDCARWKQLCDIYGPPVEPEAVKKKKNAVGIVFVIDDEMTARNVPRCLTVQRLKILVGKWYKVPAAFVELALKDKDGTEVIFENSLREIEYYGVDDGSEIKIRVKP</sequence>
<feature type="domain" description="CAP-Gly" evidence="7">
    <location>
        <begin position="32"/>
        <end position="66"/>
    </location>
</feature>
<dbReference type="PANTHER" id="PTHR18849:SF0">
    <property type="entry name" value="CILIA- AND FLAGELLA-ASSOCIATED PROTEIN 410-RELATED"/>
    <property type="match status" value="1"/>
</dbReference>
<dbReference type="AlphaFoldDB" id="A0AAD7QMH8"/>
<dbReference type="CDD" id="cd17044">
    <property type="entry name" value="Ubl_TBCE"/>
    <property type="match status" value="1"/>
</dbReference>
<dbReference type="InterPro" id="IPR032675">
    <property type="entry name" value="LRR_dom_sf"/>
</dbReference>
<dbReference type="PROSITE" id="PS50245">
    <property type="entry name" value="CAP_GLY_2"/>
    <property type="match status" value="1"/>
</dbReference>
<keyword evidence="6" id="KW-0143">Chaperone</keyword>
<comment type="subcellular location">
    <subcellularLocation>
        <location evidence="1">Cytoplasm</location>
    </subcellularLocation>
</comment>
<accession>A0AAD7QMH8</accession>
<dbReference type="PANTHER" id="PTHR18849">
    <property type="entry name" value="LEUCINE RICH REPEAT PROTEIN"/>
    <property type="match status" value="1"/>
</dbReference>
<keyword evidence="5" id="KW-0677">Repeat</keyword>
<evidence type="ECO:0000313" key="8">
    <source>
        <dbReference type="EMBL" id="KAJ8097966.1"/>
    </source>
</evidence>
<dbReference type="InterPro" id="IPR036859">
    <property type="entry name" value="CAP-Gly_dom_sf"/>
</dbReference>
<protein>
    <recommendedName>
        <fullName evidence="7">CAP-Gly domain-containing protein</fullName>
    </recommendedName>
</protein>
<dbReference type="InterPro" id="IPR000938">
    <property type="entry name" value="CAP-Gly_domain"/>
</dbReference>
<evidence type="ECO:0000256" key="2">
    <source>
        <dbReference type="ARBA" id="ARBA00006286"/>
    </source>
</evidence>
<evidence type="ECO:0000256" key="6">
    <source>
        <dbReference type="ARBA" id="ARBA00023186"/>
    </source>
</evidence>
<dbReference type="GeneID" id="80880665"/>
<proteinExistence type="inferred from homology"/>
<dbReference type="Gene3D" id="3.80.10.10">
    <property type="entry name" value="Ribonuclease Inhibitor"/>
    <property type="match status" value="2"/>
</dbReference>
<evidence type="ECO:0000256" key="1">
    <source>
        <dbReference type="ARBA" id="ARBA00004496"/>
    </source>
</evidence>
<dbReference type="InterPro" id="IPR029071">
    <property type="entry name" value="Ubiquitin-like_domsf"/>
</dbReference>
<dbReference type="PROSITE" id="PS00845">
    <property type="entry name" value="CAP_GLY_1"/>
    <property type="match status" value="1"/>
</dbReference>
<dbReference type="SUPFAM" id="SSF52058">
    <property type="entry name" value="L domain-like"/>
    <property type="match status" value="1"/>
</dbReference>
<dbReference type="PROSITE" id="PS51450">
    <property type="entry name" value="LRR"/>
    <property type="match status" value="2"/>
</dbReference>
<name>A0AAD7QMH8_9ASCO</name>
<organism evidence="8 9">
    <name type="scientific">Lipomyces tetrasporus</name>
    <dbReference type="NCBI Taxonomy" id="54092"/>
    <lineage>
        <taxon>Eukaryota</taxon>
        <taxon>Fungi</taxon>
        <taxon>Dikarya</taxon>
        <taxon>Ascomycota</taxon>
        <taxon>Saccharomycotina</taxon>
        <taxon>Lipomycetes</taxon>
        <taxon>Lipomycetales</taxon>
        <taxon>Lipomycetaceae</taxon>
        <taxon>Lipomyces</taxon>
    </lineage>
</organism>
<evidence type="ECO:0000259" key="7">
    <source>
        <dbReference type="PROSITE" id="PS50245"/>
    </source>
</evidence>
<dbReference type="InterPro" id="IPR044079">
    <property type="entry name" value="Ubl_TBCE"/>
</dbReference>
<evidence type="ECO:0000256" key="3">
    <source>
        <dbReference type="ARBA" id="ARBA00022490"/>
    </source>
</evidence>
<dbReference type="Pfam" id="PF14580">
    <property type="entry name" value="LRR_9"/>
    <property type="match status" value="1"/>
</dbReference>
<dbReference type="InterPro" id="IPR001611">
    <property type="entry name" value="Leu-rich_rpt"/>
</dbReference>
<dbReference type="Pfam" id="PF01302">
    <property type="entry name" value="CAP_GLY"/>
    <property type="match status" value="1"/>
</dbReference>
<keyword evidence="4" id="KW-0433">Leucine-rich repeat</keyword>
<evidence type="ECO:0000313" key="9">
    <source>
        <dbReference type="Proteomes" id="UP001217417"/>
    </source>
</evidence>
<keyword evidence="3" id="KW-0963">Cytoplasm</keyword>
<dbReference type="Gene3D" id="2.30.30.190">
    <property type="entry name" value="CAP Gly-rich-like domain"/>
    <property type="match status" value="1"/>
</dbReference>
<dbReference type="Gene3D" id="3.10.20.90">
    <property type="entry name" value="Phosphatidylinositol 3-kinase Catalytic Subunit, Chain A, domain 1"/>
    <property type="match status" value="1"/>
</dbReference>
<evidence type="ECO:0000256" key="4">
    <source>
        <dbReference type="ARBA" id="ARBA00022614"/>
    </source>
</evidence>